<evidence type="ECO:0000313" key="2">
    <source>
        <dbReference type="EMBL" id="GAA3909165.1"/>
    </source>
</evidence>
<reference evidence="3" key="1">
    <citation type="journal article" date="2019" name="Int. J. Syst. Evol. Microbiol.">
        <title>The Global Catalogue of Microorganisms (GCM) 10K type strain sequencing project: providing services to taxonomists for standard genome sequencing and annotation.</title>
        <authorList>
            <consortium name="The Broad Institute Genomics Platform"/>
            <consortium name="The Broad Institute Genome Sequencing Center for Infectious Disease"/>
            <person name="Wu L."/>
            <person name="Ma J."/>
        </authorList>
    </citation>
    <scope>NUCLEOTIDE SEQUENCE [LARGE SCALE GENOMIC DNA]</scope>
    <source>
        <strain evidence="3">JCM 16578</strain>
    </source>
</reference>
<dbReference type="EMBL" id="BAAAZA010000082">
    <property type="protein sequence ID" value="GAA3909165.1"/>
    <property type="molecule type" value="Genomic_DNA"/>
</dbReference>
<feature type="compositionally biased region" description="Basic and acidic residues" evidence="1">
    <location>
        <begin position="93"/>
        <end position="126"/>
    </location>
</feature>
<keyword evidence="3" id="KW-1185">Reference proteome</keyword>
<comment type="caution">
    <text evidence="2">The sequence shown here is derived from an EMBL/GenBank/DDBJ whole genome shotgun (WGS) entry which is preliminary data.</text>
</comment>
<organism evidence="2 3">
    <name type="scientific">Streptomyces lannensis</name>
    <dbReference type="NCBI Taxonomy" id="766498"/>
    <lineage>
        <taxon>Bacteria</taxon>
        <taxon>Bacillati</taxon>
        <taxon>Actinomycetota</taxon>
        <taxon>Actinomycetes</taxon>
        <taxon>Kitasatosporales</taxon>
        <taxon>Streptomycetaceae</taxon>
        <taxon>Streptomyces</taxon>
    </lineage>
</organism>
<name>A0ABP7LZX0_9ACTN</name>
<feature type="region of interest" description="Disordered" evidence="1">
    <location>
        <begin position="85"/>
        <end position="194"/>
    </location>
</feature>
<evidence type="ECO:0008006" key="4">
    <source>
        <dbReference type="Google" id="ProtNLM"/>
    </source>
</evidence>
<proteinExistence type="predicted"/>
<protein>
    <recommendedName>
        <fullName evidence="4">SpdA protein</fullName>
    </recommendedName>
</protein>
<evidence type="ECO:0000256" key="1">
    <source>
        <dbReference type="SAM" id="MobiDB-lite"/>
    </source>
</evidence>
<evidence type="ECO:0000313" key="3">
    <source>
        <dbReference type="Proteomes" id="UP001501563"/>
    </source>
</evidence>
<accession>A0ABP7LZX0</accession>
<gene>
    <name evidence="2" type="ORF">GCM10022207_93350</name>
</gene>
<dbReference type="Proteomes" id="UP001501563">
    <property type="component" value="Unassembled WGS sequence"/>
</dbReference>
<sequence length="194" mass="20694">MTLTALDGVGKFLPRRSAYGPPMTDQLRDADGNPLCAWCGKGPVPPSRGTKPRAYCSRSCVQRAYEGRKLSELLKERAAIAYTAGKADAQAWAEREASAQSGKSRDVPTDRGKSRDDAGAKSRDFPKPQVNSPAGEAPAVPGPADPAAPEGKKDQKSTLPEAWRAPMPSGPSIRQQRRLLPPPPGKARPKPESS</sequence>